<evidence type="ECO:0000256" key="4">
    <source>
        <dbReference type="ARBA" id="ARBA00022989"/>
    </source>
</evidence>
<name>A0A329TJR5_9FIRM</name>
<evidence type="ECO:0000313" key="8">
    <source>
        <dbReference type="Proteomes" id="UP000251634"/>
    </source>
</evidence>
<keyword evidence="2" id="KW-1003">Cell membrane</keyword>
<evidence type="ECO:0000256" key="2">
    <source>
        <dbReference type="ARBA" id="ARBA00022475"/>
    </source>
</evidence>
<dbReference type="GO" id="GO:0005886">
    <property type="term" value="C:plasma membrane"/>
    <property type="evidence" value="ECO:0007669"/>
    <property type="project" value="UniProtKB-SubCell"/>
</dbReference>
<reference evidence="7 8" key="1">
    <citation type="submission" date="2018-02" db="EMBL/GenBank/DDBJ databases">
        <title>Complete genome sequencing of Faecalibacterium prausnitzii strains isolated from the human gut.</title>
        <authorList>
            <person name="Fitzgerald B.C."/>
            <person name="Shkoporov A.N."/>
            <person name="Ross P.R."/>
            <person name="Hill C."/>
        </authorList>
    </citation>
    <scope>NUCLEOTIDE SEQUENCE [LARGE SCALE GENOMIC DNA]</scope>
    <source>
        <strain evidence="7 8">APC942/8-14-2</strain>
    </source>
</reference>
<feature type="transmembrane region" description="Helical" evidence="6">
    <location>
        <begin position="217"/>
        <end position="236"/>
    </location>
</feature>
<dbReference type="AlphaFoldDB" id="A0A329TJR5"/>
<feature type="transmembrane region" description="Helical" evidence="6">
    <location>
        <begin position="300"/>
        <end position="318"/>
    </location>
</feature>
<proteinExistence type="predicted"/>
<feature type="transmembrane region" description="Helical" evidence="6">
    <location>
        <begin position="60"/>
        <end position="80"/>
    </location>
</feature>
<keyword evidence="4 6" id="KW-1133">Transmembrane helix</keyword>
<dbReference type="RefSeq" id="WP_112115546.1">
    <property type="nucleotide sequence ID" value="NZ_PRKZ01000004.1"/>
</dbReference>
<evidence type="ECO:0000313" key="7">
    <source>
        <dbReference type="EMBL" id="RAW50021.1"/>
    </source>
</evidence>
<feature type="transmembrane region" description="Helical" evidence="6">
    <location>
        <begin position="149"/>
        <end position="170"/>
    </location>
</feature>
<feature type="transmembrane region" description="Helical" evidence="6">
    <location>
        <begin position="256"/>
        <end position="279"/>
    </location>
</feature>
<gene>
    <name evidence="7" type="ORF">C4N25_07485</name>
</gene>
<accession>A0A329TJR5</accession>
<organism evidence="7 8">
    <name type="scientific">Faecalibacterium prausnitzii</name>
    <dbReference type="NCBI Taxonomy" id="853"/>
    <lineage>
        <taxon>Bacteria</taxon>
        <taxon>Bacillati</taxon>
        <taxon>Bacillota</taxon>
        <taxon>Clostridia</taxon>
        <taxon>Eubacteriales</taxon>
        <taxon>Oscillospiraceae</taxon>
        <taxon>Faecalibacterium</taxon>
    </lineage>
</organism>
<protein>
    <submittedName>
        <fullName evidence="7">Polysaccharide biosynthesis protein</fullName>
    </submittedName>
</protein>
<evidence type="ECO:0000256" key="5">
    <source>
        <dbReference type="ARBA" id="ARBA00023136"/>
    </source>
</evidence>
<sequence>MSNENQKSSDKYSKLAGNTLIFAISSFSSKLLTLIVQPFLTYAMAEISDLGLAKILSQYANLLIPFVSMGMSNAIIRFGLDKGNSEKQVFTNGLLTILAGFGLLVIFWPVVQFLPDMAQYGMLIYLYILMSCLRTLCTQFVRSRQWNKLVAIDGILCTFATLMFYVLYLVGFQLGANGYLLAIISGDLVSVLFLCLTGKLWNYVELKGLNKNLWQQMLRFSLPMIPAQISFWVINASDLFFVREMCDGIDGHSGDAWSGLLSTGYFLPTILTTLGLIFYDAWQLSAVTEEEGRAQFFTKIFRTYSSVLFCCAAGIIWLCRPVMHIMKSNYYTAWHFVPFLALASTCSCFNQFLNSVYVVNKKSTHSLWTMLAGAVSNCIMNYFFIKWWGPVGATYASFLGLGVVFTLRAIDAHNMIGMSIHPARVLLNFAVLAGEALVLLAEVPLYGLWTGLITLGIILYNFAGVWAMARILLPKLLGRRGKALVKTIDSLLAPREKQA</sequence>
<feature type="transmembrane region" description="Helical" evidence="6">
    <location>
        <begin position="20"/>
        <end position="40"/>
    </location>
</feature>
<feature type="transmembrane region" description="Helical" evidence="6">
    <location>
        <begin position="391"/>
        <end position="410"/>
    </location>
</feature>
<feature type="transmembrane region" description="Helical" evidence="6">
    <location>
        <begin position="447"/>
        <end position="473"/>
    </location>
</feature>
<feature type="transmembrane region" description="Helical" evidence="6">
    <location>
        <begin position="92"/>
        <end position="111"/>
    </location>
</feature>
<feature type="transmembrane region" description="Helical" evidence="6">
    <location>
        <begin position="117"/>
        <end position="137"/>
    </location>
</feature>
<dbReference type="InterPro" id="IPR050833">
    <property type="entry name" value="Poly_Biosynth_Transport"/>
</dbReference>
<dbReference type="EMBL" id="PRKZ01000004">
    <property type="protein sequence ID" value="RAW50021.1"/>
    <property type="molecule type" value="Genomic_DNA"/>
</dbReference>
<dbReference type="PANTHER" id="PTHR30250:SF11">
    <property type="entry name" value="O-ANTIGEN TRANSPORTER-RELATED"/>
    <property type="match status" value="1"/>
</dbReference>
<feature type="transmembrane region" description="Helical" evidence="6">
    <location>
        <begin position="365"/>
        <end position="385"/>
    </location>
</feature>
<keyword evidence="5 6" id="KW-0472">Membrane</keyword>
<evidence type="ECO:0000256" key="1">
    <source>
        <dbReference type="ARBA" id="ARBA00004651"/>
    </source>
</evidence>
<dbReference type="PANTHER" id="PTHR30250">
    <property type="entry name" value="PST FAMILY PREDICTED COLANIC ACID TRANSPORTER"/>
    <property type="match status" value="1"/>
</dbReference>
<feature type="transmembrane region" description="Helical" evidence="6">
    <location>
        <begin position="330"/>
        <end position="353"/>
    </location>
</feature>
<evidence type="ECO:0000256" key="3">
    <source>
        <dbReference type="ARBA" id="ARBA00022692"/>
    </source>
</evidence>
<feature type="transmembrane region" description="Helical" evidence="6">
    <location>
        <begin position="422"/>
        <end position="441"/>
    </location>
</feature>
<dbReference type="Proteomes" id="UP000251634">
    <property type="component" value="Unassembled WGS sequence"/>
</dbReference>
<evidence type="ECO:0000256" key="6">
    <source>
        <dbReference type="SAM" id="Phobius"/>
    </source>
</evidence>
<feature type="transmembrane region" description="Helical" evidence="6">
    <location>
        <begin position="176"/>
        <end position="196"/>
    </location>
</feature>
<keyword evidence="3 6" id="KW-0812">Transmembrane</keyword>
<comment type="subcellular location">
    <subcellularLocation>
        <location evidence="1">Cell membrane</location>
        <topology evidence="1">Multi-pass membrane protein</topology>
    </subcellularLocation>
</comment>
<comment type="caution">
    <text evidence="7">The sequence shown here is derived from an EMBL/GenBank/DDBJ whole genome shotgun (WGS) entry which is preliminary data.</text>
</comment>